<accession>A0A9N7TJH0</accession>
<dbReference type="AlphaFoldDB" id="A0A9N7TJH0"/>
<dbReference type="Proteomes" id="UP001153269">
    <property type="component" value="Unassembled WGS sequence"/>
</dbReference>
<name>A0A9N7TJH0_PLEPL</name>
<dbReference type="EMBL" id="CADEAL010000087">
    <property type="protein sequence ID" value="CAB1414072.1"/>
    <property type="molecule type" value="Genomic_DNA"/>
</dbReference>
<proteinExistence type="predicted"/>
<sequence length="95" mass="10666">MINNVQRWISVDPCRSLALPNDIPNFHETSNFGRGPGPRKMRTSCEMRRLHGAERVVTDFIDICQGSLSGSAFIALFSFGMQRQHGPCYRSEGAH</sequence>
<reference evidence="1" key="1">
    <citation type="submission" date="2020-03" db="EMBL/GenBank/DDBJ databases">
        <authorList>
            <person name="Weist P."/>
        </authorList>
    </citation>
    <scope>NUCLEOTIDE SEQUENCE</scope>
</reference>
<organism evidence="1 2">
    <name type="scientific">Pleuronectes platessa</name>
    <name type="common">European plaice</name>
    <dbReference type="NCBI Taxonomy" id="8262"/>
    <lineage>
        <taxon>Eukaryota</taxon>
        <taxon>Metazoa</taxon>
        <taxon>Chordata</taxon>
        <taxon>Craniata</taxon>
        <taxon>Vertebrata</taxon>
        <taxon>Euteleostomi</taxon>
        <taxon>Actinopterygii</taxon>
        <taxon>Neopterygii</taxon>
        <taxon>Teleostei</taxon>
        <taxon>Neoteleostei</taxon>
        <taxon>Acanthomorphata</taxon>
        <taxon>Carangaria</taxon>
        <taxon>Pleuronectiformes</taxon>
        <taxon>Pleuronectoidei</taxon>
        <taxon>Pleuronectidae</taxon>
        <taxon>Pleuronectes</taxon>
    </lineage>
</organism>
<evidence type="ECO:0000313" key="1">
    <source>
        <dbReference type="EMBL" id="CAB1414072.1"/>
    </source>
</evidence>
<protein>
    <submittedName>
        <fullName evidence="1">Uncharacterized protein</fullName>
    </submittedName>
</protein>
<gene>
    <name evidence="1" type="ORF">PLEPLA_LOCUS1775</name>
</gene>
<evidence type="ECO:0000313" key="2">
    <source>
        <dbReference type="Proteomes" id="UP001153269"/>
    </source>
</evidence>
<keyword evidence="2" id="KW-1185">Reference proteome</keyword>
<comment type="caution">
    <text evidence="1">The sequence shown here is derived from an EMBL/GenBank/DDBJ whole genome shotgun (WGS) entry which is preliminary data.</text>
</comment>